<gene>
    <name evidence="6" type="ORF">CFC21_050833</name>
</gene>
<dbReference type="FunFam" id="3.40.1110.10:FF:000004">
    <property type="entry name" value="Plasma membrane ATPase"/>
    <property type="match status" value="1"/>
</dbReference>
<proteinExistence type="predicted"/>
<dbReference type="InterPro" id="IPR023299">
    <property type="entry name" value="ATPase_P-typ_cyto_dom_N"/>
</dbReference>
<comment type="subcellular location">
    <subcellularLocation>
        <location evidence="1">Membrane</location>
    </subcellularLocation>
</comment>
<feature type="region of interest" description="Disordered" evidence="5">
    <location>
        <begin position="514"/>
        <end position="566"/>
    </location>
</feature>
<dbReference type="EMBL" id="CM022220">
    <property type="protein sequence ID" value="KAF7040978.1"/>
    <property type="molecule type" value="Genomic_DNA"/>
</dbReference>
<dbReference type="AlphaFoldDB" id="A0A9R1G5S9"/>
<reference evidence="6" key="1">
    <citation type="journal article" date="2017" name="Gigascience">
        <title>The first near-complete assembly of the hexaploid bread wheat genome, Triticum aestivum.</title>
        <authorList>
            <person name="Zimin A.V."/>
            <person name="Puiu D."/>
            <person name="Hall R."/>
            <person name="Kingan S."/>
            <person name="Clavijo B.J."/>
            <person name="Salzberg S.L."/>
        </authorList>
    </citation>
    <scope>NUCLEOTIDE SEQUENCE</scope>
    <source>
        <tissue evidence="6">Leaf</tissue>
    </source>
</reference>
<feature type="compositionally biased region" description="Low complexity" evidence="5">
    <location>
        <begin position="556"/>
        <end position="566"/>
    </location>
</feature>
<feature type="compositionally biased region" description="Gly residues" evidence="5">
    <location>
        <begin position="242"/>
        <end position="252"/>
    </location>
</feature>
<dbReference type="GO" id="GO:0016020">
    <property type="term" value="C:membrane"/>
    <property type="evidence" value="ECO:0007669"/>
    <property type="project" value="UniProtKB-SubCell"/>
</dbReference>
<keyword evidence="2" id="KW-0812">Transmembrane</keyword>
<dbReference type="InterPro" id="IPR018303">
    <property type="entry name" value="ATPase_P-typ_P_site"/>
</dbReference>
<dbReference type="Gene3D" id="3.40.1110.10">
    <property type="entry name" value="Calcium-transporting ATPase, cytoplasmic domain N"/>
    <property type="match status" value="1"/>
</dbReference>
<dbReference type="Proteomes" id="UP000815260">
    <property type="component" value="Chromosome 4A"/>
</dbReference>
<feature type="compositionally biased region" description="Basic residues" evidence="5">
    <location>
        <begin position="481"/>
        <end position="490"/>
    </location>
</feature>
<dbReference type="InterPro" id="IPR023214">
    <property type="entry name" value="HAD_sf"/>
</dbReference>
<evidence type="ECO:0000256" key="2">
    <source>
        <dbReference type="ARBA" id="ARBA00022692"/>
    </source>
</evidence>
<feature type="region of interest" description="Disordered" evidence="5">
    <location>
        <begin position="448"/>
        <end position="501"/>
    </location>
</feature>
<comment type="caution">
    <text evidence="6">The sequence shown here is derived from an EMBL/GenBank/DDBJ whole genome shotgun (WGS) entry which is preliminary data.</text>
</comment>
<name>A0A9R1G5S9_WHEAT</name>
<feature type="compositionally biased region" description="Basic and acidic residues" evidence="5">
    <location>
        <begin position="198"/>
        <end position="223"/>
    </location>
</feature>
<feature type="region of interest" description="Disordered" evidence="5">
    <location>
        <begin position="183"/>
        <end position="337"/>
    </location>
</feature>
<evidence type="ECO:0000256" key="4">
    <source>
        <dbReference type="ARBA" id="ARBA00023136"/>
    </source>
</evidence>
<feature type="non-terminal residue" evidence="6">
    <location>
        <position position="1"/>
    </location>
</feature>
<evidence type="ECO:0000256" key="5">
    <source>
        <dbReference type="SAM" id="MobiDB-lite"/>
    </source>
</evidence>
<evidence type="ECO:0000313" key="6">
    <source>
        <dbReference type="EMBL" id="KAF7040978.1"/>
    </source>
</evidence>
<keyword evidence="3" id="KW-1133">Transmembrane helix</keyword>
<feature type="compositionally biased region" description="Basic and acidic residues" evidence="5">
    <location>
        <begin position="276"/>
        <end position="306"/>
    </location>
</feature>
<evidence type="ECO:0000256" key="1">
    <source>
        <dbReference type="ARBA" id="ARBA00004370"/>
    </source>
</evidence>
<feature type="compositionally biased region" description="Basic residues" evidence="5">
    <location>
        <begin position="307"/>
        <end position="333"/>
    </location>
</feature>
<dbReference type="PANTHER" id="PTHR42861">
    <property type="entry name" value="CALCIUM-TRANSPORTING ATPASE"/>
    <property type="match status" value="1"/>
</dbReference>
<evidence type="ECO:0008006" key="7">
    <source>
        <dbReference type="Google" id="ProtNLM"/>
    </source>
</evidence>
<evidence type="ECO:0000256" key="3">
    <source>
        <dbReference type="ARBA" id="ARBA00022989"/>
    </source>
</evidence>
<feature type="compositionally biased region" description="Basic residues" evidence="5">
    <location>
        <begin position="531"/>
        <end position="541"/>
    </location>
</feature>
<dbReference type="GO" id="GO:0000166">
    <property type="term" value="F:nucleotide binding"/>
    <property type="evidence" value="ECO:0007669"/>
    <property type="project" value="InterPro"/>
</dbReference>
<dbReference type="Pfam" id="PF13246">
    <property type="entry name" value="Cation_ATPase"/>
    <property type="match status" value="1"/>
</dbReference>
<protein>
    <recommendedName>
        <fullName evidence="7">Plasma membrane ATPase</fullName>
    </recommendedName>
</protein>
<dbReference type="PRINTS" id="PR00119">
    <property type="entry name" value="CATATPASE"/>
</dbReference>
<keyword evidence="4" id="KW-0472">Membrane</keyword>
<dbReference type="Gene3D" id="1.20.1110.10">
    <property type="entry name" value="Calcium-transporting ATPase, transmembrane domain"/>
    <property type="match status" value="1"/>
</dbReference>
<feature type="compositionally biased region" description="Basic and acidic residues" evidence="5">
    <location>
        <begin position="455"/>
        <end position="466"/>
    </location>
</feature>
<reference evidence="6" key="2">
    <citation type="submission" date="2020-03" db="EMBL/GenBank/DDBJ databases">
        <title>The second near-complete assembly of the hexaploid bread wheat (Triticum aestivum) genome.</title>
        <authorList>
            <person name="Zimin A.V."/>
            <person name="Puiu D."/>
            <person name="Shumante A."/>
            <person name="Alonge M."/>
            <person name="Salzberg S.L."/>
        </authorList>
    </citation>
    <scope>NUCLEOTIDE SEQUENCE</scope>
    <source>
        <tissue evidence="6">Leaf</tissue>
    </source>
</reference>
<dbReference type="Gene3D" id="3.40.50.1000">
    <property type="entry name" value="HAD superfamily/HAD-like"/>
    <property type="match status" value="1"/>
</dbReference>
<sequence>GAITKRMTAIEEMAGMDVLCCDKTGTLTLNHLTVDKNLIEVFSGGMDRDMIILLAARASRVDNQDAIDMAIINMLSDPKEARANITEVHFLPFNPVDKRTAITYIDSGGNWSRVSKGAPEQILNLCFNKDDIAEKAQRVVDSFAERGLRSLAVAYQEVPERSRHGDGGPWVFCGVLPLFDPPRHDSAGHHPQGPGPGRVREDDHRRPPGDRQGDRPAARDGDQHAPVGGAVRQPRRRRRGGGDAGGGAGGGRGRVRGRVPGAQARDRAAPAGQRPRVRDDGRRRERRAGAEEGGHRHRGVGRDGRRPGRRRHRADGARPRRHRLRRPHQPRHLPAHEELHDLRRVHHHTDSGWVCASGVDMGVRLPAVHGARHSHTQRWDDHGDIQGPGDAVVEPGQLEAEGDIRHRRRHRRLPRAGHGALLLGGHQNHILRVSLRGAVAEAGRGGGVVGGVPAGEHHQPGPDIRDPQPGPLLPRPAGGAARRRLRRRAAGGHPGGGVRGRRLRVDQRRRVALGRRHLALQPGVLPPARPHQGRRPLRPQRRGLGPAPRPEGGGKTTTATARRIAL</sequence>
<dbReference type="PROSITE" id="PS00154">
    <property type="entry name" value="ATPASE_E1_E2"/>
    <property type="match status" value="1"/>
</dbReference>
<accession>A0A9R1G5S9</accession>
<dbReference type="SUPFAM" id="SSF81660">
    <property type="entry name" value="Metal cation-transporting ATPase, ATP-binding domain N"/>
    <property type="match status" value="1"/>
</dbReference>
<organism evidence="6">
    <name type="scientific">Triticum aestivum</name>
    <name type="common">Wheat</name>
    <dbReference type="NCBI Taxonomy" id="4565"/>
    <lineage>
        <taxon>Eukaryota</taxon>
        <taxon>Viridiplantae</taxon>
        <taxon>Streptophyta</taxon>
        <taxon>Embryophyta</taxon>
        <taxon>Tracheophyta</taxon>
        <taxon>Spermatophyta</taxon>
        <taxon>Magnoliopsida</taxon>
        <taxon>Liliopsida</taxon>
        <taxon>Poales</taxon>
        <taxon>Poaceae</taxon>
        <taxon>BOP clade</taxon>
        <taxon>Pooideae</taxon>
        <taxon>Triticodae</taxon>
        <taxon>Triticeae</taxon>
        <taxon>Triticinae</taxon>
        <taxon>Triticum</taxon>
    </lineage>
</organism>
<dbReference type="OrthoDB" id="116380at2759"/>